<proteinExistence type="predicted"/>
<accession>A0ABW3PI93</accession>
<organism evidence="1 2">
    <name type="scientific">Lentilactobacillus raoultii</name>
    <dbReference type="NCBI Taxonomy" id="1987503"/>
    <lineage>
        <taxon>Bacteria</taxon>
        <taxon>Bacillati</taxon>
        <taxon>Bacillota</taxon>
        <taxon>Bacilli</taxon>
        <taxon>Lactobacillales</taxon>
        <taxon>Lactobacillaceae</taxon>
        <taxon>Lentilactobacillus</taxon>
    </lineage>
</organism>
<dbReference type="EMBL" id="JBHTLH010000015">
    <property type="protein sequence ID" value="MFD1124811.1"/>
    <property type="molecule type" value="Genomic_DNA"/>
</dbReference>
<evidence type="ECO:0000313" key="2">
    <source>
        <dbReference type="Proteomes" id="UP001597156"/>
    </source>
</evidence>
<gene>
    <name evidence="1" type="ORF">ACFQ22_05450</name>
</gene>
<dbReference type="Proteomes" id="UP001597156">
    <property type="component" value="Unassembled WGS sequence"/>
</dbReference>
<comment type="caution">
    <text evidence="1">The sequence shown here is derived from an EMBL/GenBank/DDBJ whole genome shotgun (WGS) entry which is preliminary data.</text>
</comment>
<keyword evidence="2" id="KW-1185">Reference proteome</keyword>
<name>A0ABW3PI93_9LACO</name>
<evidence type="ECO:0000313" key="1">
    <source>
        <dbReference type="EMBL" id="MFD1124811.1"/>
    </source>
</evidence>
<sequence>MIDQAKLQVIVETFAQYHVTIKTHGMLITAINGQPVNFDAKTYMQDQLIELICQVMANQLVKEVWQKQQGLE</sequence>
<protein>
    <submittedName>
        <fullName evidence="1">Uncharacterized protein</fullName>
    </submittedName>
</protein>
<dbReference type="RefSeq" id="WP_121977586.1">
    <property type="nucleotide sequence ID" value="NZ_JBHTLH010000015.1"/>
</dbReference>
<reference evidence="2" key="1">
    <citation type="journal article" date="2019" name="Int. J. Syst. Evol. Microbiol.">
        <title>The Global Catalogue of Microorganisms (GCM) 10K type strain sequencing project: providing services to taxonomists for standard genome sequencing and annotation.</title>
        <authorList>
            <consortium name="The Broad Institute Genomics Platform"/>
            <consortium name="The Broad Institute Genome Sequencing Center for Infectious Disease"/>
            <person name="Wu L."/>
            <person name="Ma J."/>
        </authorList>
    </citation>
    <scope>NUCLEOTIDE SEQUENCE [LARGE SCALE GENOMIC DNA]</scope>
    <source>
        <strain evidence="2">CCUG 71848</strain>
    </source>
</reference>